<evidence type="ECO:0000313" key="2">
    <source>
        <dbReference type="EMBL" id="MEO3683174.1"/>
    </source>
</evidence>
<dbReference type="Proteomes" id="UP001477278">
    <property type="component" value="Unassembled WGS sequence"/>
</dbReference>
<reference evidence="2 3" key="1">
    <citation type="submission" date="2024-05" db="EMBL/GenBank/DDBJ databases">
        <title>Genome sequencing of Marine Estuary Bacteria, Shewanella vesiculosa and S. baltica, and Pseudomonas syringae.</title>
        <authorList>
            <person name="Gurung A."/>
            <person name="Maclea K.S."/>
        </authorList>
    </citation>
    <scope>NUCLEOTIDE SEQUENCE [LARGE SCALE GENOMIC DNA]</scope>
    <source>
        <strain evidence="2 3">1A</strain>
    </source>
</reference>
<gene>
    <name evidence="2" type="ORF">ABHN84_12825</name>
</gene>
<keyword evidence="1" id="KW-0732">Signal</keyword>
<evidence type="ECO:0000313" key="3">
    <source>
        <dbReference type="Proteomes" id="UP001477278"/>
    </source>
</evidence>
<proteinExistence type="predicted"/>
<dbReference type="RefSeq" id="WP_347690376.1">
    <property type="nucleotide sequence ID" value="NZ_JBDPZN010000004.1"/>
</dbReference>
<name>A0ABV0FQP6_9GAMM</name>
<sequence>MKRVKMLTILALLAFNSISTVIAEVSHISIDTIPFESGQTPKLTVNVITDHHDLSRLTFYLRQIYKDNIVLEKLDVERRDNDVFVLTGTEKVRDQDAALIVSEFRNAKWLQYSPVALFSQSVAQSKHQPVAIKTMKSSATLSTLKPTPISHQSSVTPQVATTQKNLSDCQINQLASDTLWKIAVRYRKQWNSNIYGAMLALYETNPSAFYQDKISQLKVGSALRCPSVEMLSRYQNVAADKVTFDNVVASQGDKSQQVSASDLPVTASMETPQATQIDDSLNADSKELESKQLLAAIHETQTLPQPILVNVETKLTLAETDRQSPALNKSCLLDKLPQDTLWRVADRYYRQFQISVFGAMLAIYDANPNAFANQKIYLLMSDSRLKCPSEEIVQQYQNSSNAQATYDELVLSHKSS</sequence>
<dbReference type="NCBIfam" id="TIGR03505">
    <property type="entry name" value="FimV_core"/>
    <property type="match status" value="2"/>
</dbReference>
<keyword evidence="3" id="KW-1185">Reference proteome</keyword>
<feature type="chain" id="PRO_5045453156" evidence="1">
    <location>
        <begin position="24"/>
        <end position="416"/>
    </location>
</feature>
<dbReference type="EMBL" id="JBDPZN010000004">
    <property type="protein sequence ID" value="MEO3683174.1"/>
    <property type="molecule type" value="Genomic_DNA"/>
</dbReference>
<organism evidence="2 3">
    <name type="scientific">Shewanella vesiculosa</name>
    <dbReference type="NCBI Taxonomy" id="518738"/>
    <lineage>
        <taxon>Bacteria</taxon>
        <taxon>Pseudomonadati</taxon>
        <taxon>Pseudomonadota</taxon>
        <taxon>Gammaproteobacteria</taxon>
        <taxon>Alteromonadales</taxon>
        <taxon>Shewanellaceae</taxon>
        <taxon>Shewanella</taxon>
    </lineage>
</organism>
<evidence type="ECO:0000256" key="1">
    <source>
        <dbReference type="SAM" id="SignalP"/>
    </source>
</evidence>
<accession>A0ABV0FQP6</accession>
<comment type="caution">
    <text evidence="2">The sequence shown here is derived from an EMBL/GenBank/DDBJ whole genome shotgun (WGS) entry which is preliminary data.</text>
</comment>
<feature type="signal peptide" evidence="1">
    <location>
        <begin position="1"/>
        <end position="23"/>
    </location>
</feature>
<protein>
    <submittedName>
        <fullName evidence="2">FimV/HubP family polar landmark protein</fullName>
    </submittedName>
</protein>
<dbReference type="InterPro" id="IPR020012">
    <property type="entry name" value="LysM_FimV"/>
</dbReference>